<evidence type="ECO:0000313" key="3">
    <source>
        <dbReference type="Proteomes" id="UP000004682"/>
    </source>
</evidence>
<organism evidence="2 3">
    <name type="scientific">Burkholderia humptydooensis MSMB43</name>
    <dbReference type="NCBI Taxonomy" id="441157"/>
    <lineage>
        <taxon>Bacteria</taxon>
        <taxon>Pseudomonadati</taxon>
        <taxon>Pseudomonadota</taxon>
        <taxon>Betaproteobacteria</taxon>
        <taxon>Burkholderiales</taxon>
        <taxon>Burkholderiaceae</taxon>
        <taxon>Burkholderia</taxon>
        <taxon>pseudomallei group</taxon>
    </lineage>
</organism>
<feature type="compositionally biased region" description="Basic and acidic residues" evidence="1">
    <location>
        <begin position="102"/>
        <end position="119"/>
    </location>
</feature>
<reference evidence="3" key="1">
    <citation type="journal article" date="2012" name="J. Bacteriol.">
        <title>Revised Genome Sequence of Burkholderia thailandensis MSMB43 with Improved Annotation.</title>
        <authorList>
            <person name="Zhuo Y."/>
            <person name="Liu L."/>
            <person name="Wang Q."/>
            <person name="Liu X."/>
            <person name="Ren B."/>
            <person name="Liu M."/>
            <person name="Ni P."/>
            <person name="Cheng Y.Q."/>
            <person name="Zhang L."/>
        </authorList>
    </citation>
    <scope>NUCLEOTIDE SEQUENCE [LARGE SCALE GENOMIC DNA]</scope>
    <source>
        <strain evidence="3">MSMB43</strain>
    </source>
</reference>
<evidence type="ECO:0000256" key="1">
    <source>
        <dbReference type="SAM" id="MobiDB-lite"/>
    </source>
</evidence>
<dbReference type="EMBL" id="JH692070">
    <property type="protein sequence ID" value="EIP84941.1"/>
    <property type="molecule type" value="Genomic_DNA"/>
</dbReference>
<protein>
    <submittedName>
        <fullName evidence="2">Uncharacterized protein</fullName>
    </submittedName>
</protein>
<feature type="region of interest" description="Disordered" evidence="1">
    <location>
        <begin position="1"/>
        <end position="41"/>
    </location>
</feature>
<keyword evidence="3" id="KW-1185">Reference proteome</keyword>
<feature type="compositionally biased region" description="Low complexity" evidence="1">
    <location>
        <begin position="65"/>
        <end position="79"/>
    </location>
</feature>
<evidence type="ECO:0000313" key="2">
    <source>
        <dbReference type="EMBL" id="EIP84941.1"/>
    </source>
</evidence>
<sequence length="132" mass="14248">MRSGTAAAPLVATASTRRRTEPPVRRRARVSPTYRPHIASHRAGHHFRTVWGSIFKKARHGVAPGGRPAATAGGFAPARRPCRARPTRPAGPACGCGGAEAARGRTDRVDGPRTGRDMRRPSICRRNAIIWD</sequence>
<feature type="region of interest" description="Disordered" evidence="1">
    <location>
        <begin position="60"/>
        <end position="119"/>
    </location>
</feature>
<proteinExistence type="predicted"/>
<dbReference type="Proteomes" id="UP000004682">
    <property type="component" value="Unassembled WGS sequence"/>
</dbReference>
<name>A0ABN0FY80_9BURK</name>
<gene>
    <name evidence="2" type="ORF">A33K_18535</name>
</gene>
<accession>A0ABN0FY80</accession>